<dbReference type="InterPro" id="IPR036390">
    <property type="entry name" value="WH_DNA-bd_sf"/>
</dbReference>
<evidence type="ECO:0000313" key="3">
    <source>
        <dbReference type="Proteomes" id="UP001231924"/>
    </source>
</evidence>
<dbReference type="EMBL" id="JASVWF010000003">
    <property type="protein sequence ID" value="MDL5157640.1"/>
    <property type="molecule type" value="Genomic_DNA"/>
</dbReference>
<name>A0ABT7MAG0_9PSEU</name>
<dbReference type="PANTHER" id="PTHR39168">
    <property type="entry name" value="TRANSCRIPTIONAL REGULATOR-RELATED"/>
    <property type="match status" value="1"/>
</dbReference>
<gene>
    <name evidence="2" type="ORF">QRT03_16870</name>
</gene>
<dbReference type="RefSeq" id="WP_286054088.1">
    <property type="nucleotide sequence ID" value="NZ_JASVWF010000003.1"/>
</dbReference>
<dbReference type="Gene3D" id="1.10.10.10">
    <property type="entry name" value="Winged helix-like DNA-binding domain superfamily/Winged helix DNA-binding domain"/>
    <property type="match status" value="1"/>
</dbReference>
<comment type="caution">
    <text evidence="2">The sequence shown here is derived from an EMBL/GenBank/DDBJ whole genome shotgun (WGS) entry which is preliminary data.</text>
</comment>
<proteinExistence type="predicted"/>
<feature type="domain" description="HTH arsR-type" evidence="1">
    <location>
        <begin position="1"/>
        <end position="96"/>
    </location>
</feature>
<dbReference type="PANTHER" id="PTHR39168:SF1">
    <property type="entry name" value="TRANSCRIPTIONAL REGULATORY PROTEIN"/>
    <property type="match status" value="1"/>
</dbReference>
<accession>A0ABT7MAG0</accession>
<dbReference type="SUPFAM" id="SSF46785">
    <property type="entry name" value="Winged helix' DNA-binding domain"/>
    <property type="match status" value="1"/>
</dbReference>
<evidence type="ECO:0000313" key="2">
    <source>
        <dbReference type="EMBL" id="MDL5157640.1"/>
    </source>
</evidence>
<keyword evidence="3" id="KW-1185">Reference proteome</keyword>
<dbReference type="CDD" id="cd00090">
    <property type="entry name" value="HTH_ARSR"/>
    <property type="match status" value="1"/>
</dbReference>
<dbReference type="InterPro" id="IPR052543">
    <property type="entry name" value="HTH_Metal-responsive_Reg"/>
</dbReference>
<reference evidence="2 3" key="1">
    <citation type="submission" date="2023-06" db="EMBL/GenBank/DDBJ databases">
        <title>Actinomycetospora Odt1-22.</title>
        <authorList>
            <person name="Supong K."/>
        </authorList>
    </citation>
    <scope>NUCLEOTIDE SEQUENCE [LARGE SCALE GENOMIC DNA]</scope>
    <source>
        <strain evidence="2 3">Odt1-22</strain>
    </source>
</reference>
<dbReference type="SMART" id="SM00418">
    <property type="entry name" value="HTH_ARSR"/>
    <property type="match status" value="1"/>
</dbReference>
<protein>
    <submittedName>
        <fullName evidence="2">Helix-turn-helix domain-containing protein</fullName>
    </submittedName>
</protein>
<dbReference type="Pfam" id="PF12840">
    <property type="entry name" value="HTH_20"/>
    <property type="match status" value="1"/>
</dbReference>
<evidence type="ECO:0000259" key="1">
    <source>
        <dbReference type="PROSITE" id="PS50987"/>
    </source>
</evidence>
<dbReference type="InterPro" id="IPR036388">
    <property type="entry name" value="WH-like_DNA-bd_sf"/>
</dbReference>
<dbReference type="PROSITE" id="PS50987">
    <property type="entry name" value="HTH_ARSR_2"/>
    <property type="match status" value="1"/>
</dbReference>
<dbReference type="InterPro" id="IPR011991">
    <property type="entry name" value="ArsR-like_HTH"/>
</dbReference>
<organism evidence="2 3">
    <name type="scientific">Actinomycetospora termitidis</name>
    <dbReference type="NCBI Taxonomy" id="3053470"/>
    <lineage>
        <taxon>Bacteria</taxon>
        <taxon>Bacillati</taxon>
        <taxon>Actinomycetota</taxon>
        <taxon>Actinomycetes</taxon>
        <taxon>Pseudonocardiales</taxon>
        <taxon>Pseudonocardiaceae</taxon>
        <taxon>Actinomycetospora</taxon>
    </lineage>
</organism>
<dbReference type="PRINTS" id="PR00778">
    <property type="entry name" value="HTHARSR"/>
</dbReference>
<sequence>MTATGDADLSVVAAALGDRGRARMVLAVTDGRALPASTLAGEAGVSAATASAHLRRLVDAGVLRAEQHGRFRYFRLAGPEVADLVEALGRVSPPQPVRSLKEGTRAHALRLARACYDHVAGRLGVALTDALLDAGHLVGGDGADSGRRDGDRLPGLDVVDYSLSADGRTVLTGLDVAVPDAAPVRCCVDWTEQRHHVAGPLGRALLTTMTDRGWVRPARRSRALTVTDEGRTALVDALGLVWPPPHGPDRVPGERTALSRA</sequence>
<dbReference type="InterPro" id="IPR001845">
    <property type="entry name" value="HTH_ArsR_DNA-bd_dom"/>
</dbReference>
<dbReference type="Proteomes" id="UP001231924">
    <property type="component" value="Unassembled WGS sequence"/>
</dbReference>